<dbReference type="InterPro" id="IPR013655">
    <property type="entry name" value="PAS_fold_3"/>
</dbReference>
<dbReference type="AlphaFoldDB" id="A0A346PH91"/>
<keyword evidence="6" id="KW-0597">Phosphoprotein</keyword>
<evidence type="ECO:0000256" key="10">
    <source>
        <dbReference type="ARBA" id="ARBA00022741"/>
    </source>
</evidence>
<dbReference type="PROSITE" id="PS50113">
    <property type="entry name" value="PAC"/>
    <property type="match status" value="5"/>
</dbReference>
<dbReference type="InterPro" id="IPR052162">
    <property type="entry name" value="Sensor_kinase/Photoreceptor"/>
</dbReference>
<dbReference type="Gene3D" id="1.10.287.130">
    <property type="match status" value="1"/>
</dbReference>
<dbReference type="PANTHER" id="PTHR43304:SF1">
    <property type="entry name" value="PAC DOMAIN-CONTAINING PROTEIN"/>
    <property type="match status" value="1"/>
</dbReference>
<dbReference type="KEGG" id="nan:AArc1_2571"/>
<evidence type="ECO:0000256" key="3">
    <source>
        <dbReference type="ARBA" id="ARBA00012438"/>
    </source>
</evidence>
<evidence type="ECO:0000256" key="9">
    <source>
        <dbReference type="ARBA" id="ARBA00022737"/>
    </source>
</evidence>
<evidence type="ECO:0000256" key="12">
    <source>
        <dbReference type="ARBA" id="ARBA00022989"/>
    </source>
</evidence>
<dbReference type="NCBIfam" id="TIGR00229">
    <property type="entry name" value="sensory_box"/>
    <property type="match status" value="7"/>
</dbReference>
<evidence type="ECO:0000256" key="13">
    <source>
        <dbReference type="ARBA" id="ARBA00023136"/>
    </source>
</evidence>
<evidence type="ECO:0000256" key="5">
    <source>
        <dbReference type="ARBA" id="ARBA00022519"/>
    </source>
</evidence>
<comment type="subcellular location">
    <subcellularLocation>
        <location evidence="2">Cell inner membrane</location>
        <topology evidence="2">Multi-pass membrane protein</topology>
    </subcellularLocation>
</comment>
<organism evidence="17 18">
    <name type="scientific">Natrarchaeobaculum sulfurireducens</name>
    <dbReference type="NCBI Taxonomy" id="2044521"/>
    <lineage>
        <taxon>Archaea</taxon>
        <taxon>Methanobacteriati</taxon>
        <taxon>Methanobacteriota</taxon>
        <taxon>Stenosarchaea group</taxon>
        <taxon>Halobacteria</taxon>
        <taxon>Halobacteriales</taxon>
        <taxon>Natrialbaceae</taxon>
        <taxon>Natrarchaeobaculum</taxon>
    </lineage>
</organism>
<dbReference type="GO" id="GO:0006355">
    <property type="term" value="P:regulation of DNA-templated transcription"/>
    <property type="evidence" value="ECO:0007669"/>
    <property type="project" value="InterPro"/>
</dbReference>
<keyword evidence="9" id="KW-0677">Repeat</keyword>
<dbReference type="PANTHER" id="PTHR43304">
    <property type="entry name" value="PHYTOCHROME-LIKE PROTEIN CPH1"/>
    <property type="match status" value="1"/>
</dbReference>
<feature type="domain" description="PAC" evidence="16">
    <location>
        <begin position="262"/>
        <end position="314"/>
    </location>
</feature>
<dbReference type="InterPro" id="IPR029016">
    <property type="entry name" value="GAF-like_dom_sf"/>
</dbReference>
<keyword evidence="5" id="KW-0997">Cell inner membrane</keyword>
<keyword evidence="11 17" id="KW-0418">Kinase</keyword>
<dbReference type="FunFam" id="3.30.565.10:FF:000006">
    <property type="entry name" value="Sensor histidine kinase WalK"/>
    <property type="match status" value="1"/>
</dbReference>
<dbReference type="GO" id="GO:0000166">
    <property type="term" value="F:nucleotide binding"/>
    <property type="evidence" value="ECO:0007669"/>
    <property type="project" value="UniProtKB-KW"/>
</dbReference>
<keyword evidence="10" id="KW-0547">Nucleotide-binding</keyword>
<dbReference type="EC" id="2.7.13.3" evidence="3"/>
<evidence type="ECO:0000256" key="1">
    <source>
        <dbReference type="ARBA" id="ARBA00000085"/>
    </source>
</evidence>
<sequence length="1272" mass="141991">MTSTPCGANGDRAGQPGRQRVVADLGTRALECDDLESLFRDATAAVAASLETDSCTLLEARSDDEGFRLQGGDGCDECRVGATVPADPDTLAGVALERAKSVVVTDLDADDRVDGPAFLERRVASGIAVLVGPPADPWGVLATHASARQSFDAETVAFVQNVANSLTLAIERDRANRRHDAEATLTETIVETSPIGITIVDRDGKLRFANDRAEELFARSRERIDELSFDNPEWDEITLDGTPLERESLPFLRILETGGPLYDQRSGVLRPDGERVWISVNGAPLFDESGAIDAVVFAIEDITERVARKRELERYETAVETVHDGIYVLDEDRRFELVNDAFVELTQLSREELLGSHASLVYGEEFASIEAEQRESTVGSTSPVFEETILEGAGRYRTVENRFTLVPTDAEGAKRIGVIRDVTERTRLRRELEAERTLKDRILETSPVGITLIDADGVNVYANEKAEDLFGRSLEELRTYTHDDDRWELIDEDGESLAGADLPFTTVSETGEPVYDEVLGIEQPDGTRVWLSAHCAPLFDTDGAFDGAVYALKDITERKRLESDLETTLERVTDAIHGLDTDWNFTYINDHAAELLGDDDGTLVGENVWEVFPSAVDSRFDREYRRAMDSQETVTFEEYSPVVGGWLEVTAYPSESGLSVYFRDVTDRREMEATLRESEERFRTLAEHLDEVVWLADADPSSYAYVNPAYEAVYGKNRESLYEDGLSWLEIVHPDDRDRVREAYLELPDCEYDEEFRVVGPDGETRWIHASAVAVTDEEGRVERIVGIDADVTERKERERTLEKYRTIVETVDDGIYIVDDDGRFTMVNRAYTELTGYERAELLGSSATLVADEAAIGRARALVDEPSEATLDAEIETVEGDRVAVEATLAGHVDDESGERRRIGVVRDVTERKERERQLEESERRYRTLVEHFPNGAVGLFDDELRYTLVGGELLDDRGVSPAELVDTSIFERYPDDVVAELEPRFRAALTGESDSFEFEYDGRQLHVYTLPVRDDRGSVFAGMLMIQDVSDRVEYQRKLETSNERLEQFAYAASHDLQEPLRMVSSYLTLVERRYGDELDEDASEFIEYAVDGADRMREMIDGLLEFSRVETQGEPLEPLELDDILADVRRDLELQMGASGAEITAESLPRVDGDGNQVRQVFQNLLSNAIEYAGDEPPRIEISSQQAGEQWVISVADEGIGIDPDDADRIFGLFNRLHAVDEHPGSGIGLALCQRIVERHGGEIWVDTEPGEGATFSFTLPAAETANGP</sequence>
<feature type="domain" description="PAS" evidence="15">
    <location>
        <begin position="311"/>
        <end position="380"/>
    </location>
</feature>
<dbReference type="SUPFAM" id="SSF47384">
    <property type="entry name" value="Homodimeric domain of signal transducing histidine kinase"/>
    <property type="match status" value="1"/>
</dbReference>
<feature type="domain" description="PAS" evidence="15">
    <location>
        <begin position="561"/>
        <end position="631"/>
    </location>
</feature>
<keyword evidence="13" id="KW-0472">Membrane</keyword>
<dbReference type="GeneID" id="37639339"/>
<keyword evidence="12" id="KW-1133">Transmembrane helix</keyword>
<feature type="domain" description="PAS" evidence="15">
    <location>
        <begin position="435"/>
        <end position="477"/>
    </location>
</feature>
<dbReference type="CDD" id="cd00082">
    <property type="entry name" value="HisKA"/>
    <property type="match status" value="1"/>
</dbReference>
<feature type="domain" description="PAC" evidence="16">
    <location>
        <begin position="870"/>
        <end position="922"/>
    </location>
</feature>
<dbReference type="Pfam" id="PF08447">
    <property type="entry name" value="PAS_3"/>
    <property type="match status" value="1"/>
</dbReference>
<dbReference type="EMBL" id="CP024047">
    <property type="protein sequence ID" value="AXR78886.1"/>
    <property type="molecule type" value="Genomic_DNA"/>
</dbReference>
<dbReference type="SUPFAM" id="SSF55785">
    <property type="entry name" value="PYP-like sensor domain (PAS domain)"/>
    <property type="match status" value="7"/>
</dbReference>
<evidence type="ECO:0000256" key="2">
    <source>
        <dbReference type="ARBA" id="ARBA00004429"/>
    </source>
</evidence>
<dbReference type="InterPro" id="IPR004358">
    <property type="entry name" value="Sig_transdc_His_kin-like_C"/>
</dbReference>
<evidence type="ECO:0000259" key="14">
    <source>
        <dbReference type="PROSITE" id="PS50109"/>
    </source>
</evidence>
<feature type="domain" description="PAS" evidence="15">
    <location>
        <begin position="182"/>
        <end position="224"/>
    </location>
</feature>
<keyword evidence="8" id="KW-0812">Transmembrane</keyword>
<dbReference type="InterPro" id="IPR005467">
    <property type="entry name" value="His_kinase_dom"/>
</dbReference>
<dbReference type="Gene3D" id="3.30.450.20">
    <property type="entry name" value="PAS domain"/>
    <property type="match status" value="7"/>
</dbReference>
<dbReference type="InterPro" id="IPR000700">
    <property type="entry name" value="PAS-assoc_C"/>
</dbReference>
<comment type="catalytic activity">
    <reaction evidence="1">
        <text>ATP + protein L-histidine = ADP + protein N-phospho-L-histidine.</text>
        <dbReference type="EC" id="2.7.13.3"/>
    </reaction>
</comment>
<dbReference type="PROSITE" id="PS50112">
    <property type="entry name" value="PAS"/>
    <property type="match status" value="6"/>
</dbReference>
<dbReference type="RefSeq" id="WP_117364901.1">
    <property type="nucleotide sequence ID" value="NZ_CP024047.1"/>
</dbReference>
<dbReference type="SUPFAM" id="SSF55781">
    <property type="entry name" value="GAF domain-like"/>
    <property type="match status" value="1"/>
</dbReference>
<evidence type="ECO:0000259" key="15">
    <source>
        <dbReference type="PROSITE" id="PS50112"/>
    </source>
</evidence>
<dbReference type="SMART" id="SM00091">
    <property type="entry name" value="PAS"/>
    <property type="match status" value="7"/>
</dbReference>
<dbReference type="Pfam" id="PF08448">
    <property type="entry name" value="PAS_4"/>
    <property type="match status" value="4"/>
</dbReference>
<accession>A0A346PH91</accession>
<feature type="domain" description="PAC" evidence="16">
    <location>
        <begin position="752"/>
        <end position="804"/>
    </location>
</feature>
<dbReference type="SMART" id="SM00086">
    <property type="entry name" value="PAC"/>
    <property type="match status" value="5"/>
</dbReference>
<dbReference type="InterPro" id="IPR003661">
    <property type="entry name" value="HisK_dim/P_dom"/>
</dbReference>
<dbReference type="Proteomes" id="UP000258707">
    <property type="component" value="Chromosome"/>
</dbReference>
<dbReference type="InterPro" id="IPR036890">
    <property type="entry name" value="HATPase_C_sf"/>
</dbReference>
<evidence type="ECO:0000256" key="4">
    <source>
        <dbReference type="ARBA" id="ARBA00022475"/>
    </source>
</evidence>
<dbReference type="InterPro" id="IPR003018">
    <property type="entry name" value="GAF"/>
</dbReference>
<dbReference type="SMART" id="SM00387">
    <property type="entry name" value="HATPase_c"/>
    <property type="match status" value="1"/>
</dbReference>
<dbReference type="SMART" id="SM00065">
    <property type="entry name" value="GAF"/>
    <property type="match status" value="1"/>
</dbReference>
<dbReference type="InterPro" id="IPR013656">
    <property type="entry name" value="PAS_4"/>
</dbReference>
<evidence type="ECO:0000256" key="7">
    <source>
        <dbReference type="ARBA" id="ARBA00022679"/>
    </source>
</evidence>
<reference evidence="18" key="1">
    <citation type="submission" date="2017-10" db="EMBL/GenBank/DDBJ databases">
        <title>Phenotypic and genomic properties of facultatively anaerobic sulfur-reducing natronoarchaea from hypersaline soda lakes.</title>
        <authorList>
            <person name="Sorokin D.Y."/>
            <person name="Kublanov I.V."/>
            <person name="Roman P."/>
            <person name="Sinninghe Damste J.S."/>
            <person name="Golyshin P.N."/>
            <person name="Rojo D."/>
            <person name="Ciordia S."/>
            <person name="Mena Md.C."/>
            <person name="Ferrer M."/>
            <person name="Messina E."/>
            <person name="Smedile F."/>
            <person name="La Spada G."/>
            <person name="La Cono V."/>
            <person name="Yakimov M.M."/>
        </authorList>
    </citation>
    <scope>NUCLEOTIDE SEQUENCE [LARGE SCALE GENOMIC DNA]</scope>
    <source>
        <strain evidence="18">AArc1</strain>
    </source>
</reference>
<dbReference type="InterPro" id="IPR035965">
    <property type="entry name" value="PAS-like_dom_sf"/>
</dbReference>
<feature type="domain" description="PAS" evidence="15">
    <location>
        <begin position="801"/>
        <end position="847"/>
    </location>
</feature>
<dbReference type="Gene3D" id="3.30.565.10">
    <property type="entry name" value="Histidine kinase-like ATPase, C-terminal domain"/>
    <property type="match status" value="1"/>
</dbReference>
<feature type="domain" description="PAS" evidence="15">
    <location>
        <begin position="678"/>
        <end position="746"/>
    </location>
</feature>
<protein>
    <recommendedName>
        <fullName evidence="3">histidine kinase</fullName>
        <ecNumber evidence="3">2.7.13.3</ecNumber>
    </recommendedName>
</protein>
<dbReference type="PROSITE" id="PS50109">
    <property type="entry name" value="HIS_KIN"/>
    <property type="match status" value="1"/>
</dbReference>
<dbReference type="InterPro" id="IPR036097">
    <property type="entry name" value="HisK_dim/P_sf"/>
</dbReference>
<feature type="domain" description="PAC" evidence="16">
    <location>
        <begin position="515"/>
        <end position="567"/>
    </location>
</feature>
<feature type="domain" description="PAC" evidence="16">
    <location>
        <begin position="991"/>
        <end position="1043"/>
    </location>
</feature>
<dbReference type="Pfam" id="PF00512">
    <property type="entry name" value="HisKA"/>
    <property type="match status" value="1"/>
</dbReference>
<dbReference type="FunFam" id="2.10.70.100:FF:000001">
    <property type="entry name" value="Sensory transduction histidine kinase"/>
    <property type="match status" value="1"/>
</dbReference>
<name>A0A346PH91_9EURY</name>
<dbReference type="InterPro" id="IPR003594">
    <property type="entry name" value="HATPase_dom"/>
</dbReference>
<proteinExistence type="predicted"/>
<keyword evidence="7" id="KW-0808">Transferase</keyword>
<dbReference type="SUPFAM" id="SSF55874">
    <property type="entry name" value="ATPase domain of HSP90 chaperone/DNA topoisomerase II/histidine kinase"/>
    <property type="match status" value="1"/>
</dbReference>
<dbReference type="GO" id="GO:0005886">
    <property type="term" value="C:plasma membrane"/>
    <property type="evidence" value="ECO:0007669"/>
    <property type="project" value="UniProtKB-SubCell"/>
</dbReference>
<dbReference type="Pfam" id="PF00989">
    <property type="entry name" value="PAS"/>
    <property type="match status" value="2"/>
</dbReference>
<dbReference type="Pfam" id="PF13185">
    <property type="entry name" value="GAF_2"/>
    <property type="match status" value="1"/>
</dbReference>
<dbReference type="PRINTS" id="PR00344">
    <property type="entry name" value="BCTRLSENSOR"/>
</dbReference>
<dbReference type="InterPro" id="IPR001610">
    <property type="entry name" value="PAC"/>
</dbReference>
<dbReference type="GO" id="GO:0000155">
    <property type="term" value="F:phosphorelay sensor kinase activity"/>
    <property type="evidence" value="ECO:0007669"/>
    <property type="project" value="InterPro"/>
</dbReference>
<dbReference type="SMART" id="SM00388">
    <property type="entry name" value="HisKA"/>
    <property type="match status" value="1"/>
</dbReference>
<dbReference type="CDD" id="cd00130">
    <property type="entry name" value="PAS"/>
    <property type="match status" value="6"/>
</dbReference>
<dbReference type="InterPro" id="IPR000014">
    <property type="entry name" value="PAS"/>
</dbReference>
<feature type="domain" description="Histidine kinase" evidence="14">
    <location>
        <begin position="1054"/>
        <end position="1267"/>
    </location>
</feature>
<evidence type="ECO:0000256" key="6">
    <source>
        <dbReference type="ARBA" id="ARBA00022553"/>
    </source>
</evidence>
<evidence type="ECO:0000256" key="8">
    <source>
        <dbReference type="ARBA" id="ARBA00022692"/>
    </source>
</evidence>
<keyword evidence="4" id="KW-1003">Cell membrane</keyword>
<evidence type="ECO:0000313" key="18">
    <source>
        <dbReference type="Proteomes" id="UP000258707"/>
    </source>
</evidence>
<dbReference type="Pfam" id="PF02518">
    <property type="entry name" value="HATPase_c"/>
    <property type="match status" value="1"/>
</dbReference>
<evidence type="ECO:0000259" key="16">
    <source>
        <dbReference type="PROSITE" id="PS50113"/>
    </source>
</evidence>
<dbReference type="InterPro" id="IPR013767">
    <property type="entry name" value="PAS_fold"/>
</dbReference>
<evidence type="ECO:0000256" key="11">
    <source>
        <dbReference type="ARBA" id="ARBA00022777"/>
    </source>
</evidence>
<gene>
    <name evidence="17" type="ORF">AArc1_2571</name>
</gene>
<dbReference type="Gene3D" id="3.30.450.40">
    <property type="match status" value="1"/>
</dbReference>
<evidence type="ECO:0000313" key="17">
    <source>
        <dbReference type="EMBL" id="AXR78886.1"/>
    </source>
</evidence>